<dbReference type="AlphaFoldDB" id="A0AB36PT95"/>
<name>A0AB36PT95_BRUML</name>
<dbReference type="EMBL" id="NGJQ01000011">
    <property type="protein sequence ID" value="OZV59738.1"/>
    <property type="molecule type" value="Genomic_DNA"/>
</dbReference>
<evidence type="ECO:0000313" key="1">
    <source>
        <dbReference type="EMBL" id="OZV59738.1"/>
    </source>
</evidence>
<evidence type="ECO:0000313" key="2">
    <source>
        <dbReference type="Proteomes" id="UP000216335"/>
    </source>
</evidence>
<sequence length="97" mass="10590">MTDFSPFGLRIVSAEACHHSDPFPGAKPVIRCAGRFNRLFLCIFYPKAGPRPRETCFSALYADSGHLPSTCRHGGFVLQLSDIKLNEALSFNGSKGS</sequence>
<feature type="non-terminal residue" evidence="1">
    <location>
        <position position="97"/>
    </location>
</feature>
<dbReference type="Proteomes" id="UP000216335">
    <property type="component" value="Unassembled WGS sequence"/>
</dbReference>
<organism evidence="1 2">
    <name type="scientific">Brucella melitensis</name>
    <dbReference type="NCBI Taxonomy" id="29459"/>
    <lineage>
        <taxon>Bacteria</taxon>
        <taxon>Pseudomonadati</taxon>
        <taxon>Pseudomonadota</taxon>
        <taxon>Alphaproteobacteria</taxon>
        <taxon>Hyphomicrobiales</taxon>
        <taxon>Brucellaceae</taxon>
        <taxon>Brucella/Ochrobactrum group</taxon>
        <taxon>Brucella</taxon>
    </lineage>
</organism>
<proteinExistence type="predicted"/>
<reference evidence="1 2" key="1">
    <citation type="submission" date="2017-05" db="EMBL/GenBank/DDBJ databases">
        <title>The genome sequence of the facultative intracellular pathogen Brucella melitensis KIV-L.</title>
        <authorList>
            <person name="Pisarenko S."/>
            <person name="Kovalev D."/>
            <person name="Khachaturova A."/>
            <person name="Kulichenko A."/>
        </authorList>
    </citation>
    <scope>NUCLEOTIDE SEQUENCE [LARGE SCALE GENOMIC DNA]</scope>
    <source>
        <strain evidence="1 2">KIV-L</strain>
    </source>
</reference>
<protein>
    <submittedName>
        <fullName evidence="1">Uncharacterized protein</fullName>
    </submittedName>
</protein>
<accession>A0AB36PT95</accession>
<gene>
    <name evidence="1" type="ORF">BI318_11945</name>
</gene>
<comment type="caution">
    <text evidence="1">The sequence shown here is derived from an EMBL/GenBank/DDBJ whole genome shotgun (WGS) entry which is preliminary data.</text>
</comment>